<dbReference type="Pfam" id="PF08543">
    <property type="entry name" value="Phos_pyr_kin"/>
    <property type="match status" value="1"/>
</dbReference>
<feature type="domain" description="Pyridoxamine kinase/Phosphomethylpyrimidine kinase" evidence="6">
    <location>
        <begin position="78"/>
        <end position="268"/>
    </location>
</feature>
<dbReference type="PANTHER" id="PTHR10534">
    <property type="entry name" value="PYRIDOXAL KINASE"/>
    <property type="match status" value="1"/>
</dbReference>
<dbReference type="InterPro" id="IPR004625">
    <property type="entry name" value="PyrdxlKinase"/>
</dbReference>
<dbReference type="NCBIfam" id="NF005491">
    <property type="entry name" value="PRK07105.1"/>
    <property type="match status" value="1"/>
</dbReference>
<dbReference type="GO" id="GO:0008478">
    <property type="term" value="F:pyridoxal kinase activity"/>
    <property type="evidence" value="ECO:0007669"/>
    <property type="project" value="UniProtKB-EC"/>
</dbReference>
<dbReference type="GO" id="GO:0005829">
    <property type="term" value="C:cytosol"/>
    <property type="evidence" value="ECO:0007669"/>
    <property type="project" value="TreeGrafter"/>
</dbReference>
<gene>
    <name evidence="7" type="ORF">Firmicute1046_1770</name>
</gene>
<evidence type="ECO:0000259" key="6">
    <source>
        <dbReference type="Pfam" id="PF08543"/>
    </source>
</evidence>
<dbReference type="InterPro" id="IPR013749">
    <property type="entry name" value="PM/HMP-P_kinase-1"/>
</dbReference>
<dbReference type="GO" id="GO:0005524">
    <property type="term" value="F:ATP binding"/>
    <property type="evidence" value="ECO:0007669"/>
    <property type="project" value="UniProtKB-KW"/>
</dbReference>
<organism evidence="7">
    <name type="scientific">uncultured Bacillota bacterium</name>
    <dbReference type="NCBI Taxonomy" id="344338"/>
    <lineage>
        <taxon>Bacteria</taxon>
        <taxon>Bacillati</taxon>
        <taxon>Bacillota</taxon>
        <taxon>environmental samples</taxon>
    </lineage>
</organism>
<evidence type="ECO:0000256" key="2">
    <source>
        <dbReference type="ARBA" id="ARBA00022679"/>
    </source>
</evidence>
<proteinExistence type="predicted"/>
<keyword evidence="2 7" id="KW-0808">Transferase</keyword>
<keyword evidence="4 7" id="KW-0418">Kinase</keyword>
<keyword evidence="3" id="KW-0547">Nucleotide-binding</keyword>
<sequence>MKETEKNIIPRVAAVHDLSGHGRVSLTEAIPILSAMGVEVCPLPTAVLSTHTYQFPGYTFCDLTEEMSGIFAHWAELNLKFDAVYSGYMGSARQIELLSQFIEQQDDDCLIVIDPVLGDNALLDVQKVYSKRMNEQIGGMRGLIAKADIITPNLTEACLLLEEEYPQRGLSEEEMKDLLFRLSDKGPRMVCITSVMAKDGKMYVAVYDRALDRYWKVDCGYVNRPFHGTGDVFTSALTGALLYGEDLIYAANKAVGFVSAAIAETLKHPQMQVRNGVLFEKVLVSYFSQKDTEIRYTEM</sequence>
<dbReference type="EC" id="2.7.1.35" evidence="1"/>
<evidence type="ECO:0000256" key="4">
    <source>
        <dbReference type="ARBA" id="ARBA00022777"/>
    </source>
</evidence>
<dbReference type="EMBL" id="MN577573">
    <property type="protein sequence ID" value="QGT51101.1"/>
    <property type="molecule type" value="Genomic_DNA"/>
</dbReference>
<evidence type="ECO:0000256" key="1">
    <source>
        <dbReference type="ARBA" id="ARBA00012104"/>
    </source>
</evidence>
<dbReference type="Gene3D" id="3.40.1190.20">
    <property type="match status" value="1"/>
</dbReference>
<dbReference type="SUPFAM" id="SSF53613">
    <property type="entry name" value="Ribokinase-like"/>
    <property type="match status" value="1"/>
</dbReference>
<dbReference type="InterPro" id="IPR029056">
    <property type="entry name" value="Ribokinase-like"/>
</dbReference>
<keyword evidence="5" id="KW-0067">ATP-binding</keyword>
<evidence type="ECO:0000256" key="3">
    <source>
        <dbReference type="ARBA" id="ARBA00022741"/>
    </source>
</evidence>
<name>A0A650EP44_9FIRM</name>
<dbReference type="AlphaFoldDB" id="A0A650EP44"/>
<dbReference type="GO" id="GO:0009443">
    <property type="term" value="P:pyridoxal 5'-phosphate salvage"/>
    <property type="evidence" value="ECO:0007669"/>
    <property type="project" value="InterPro"/>
</dbReference>
<reference evidence="7" key="1">
    <citation type="journal article" date="2020" name="J. ISSAAS">
        <title>Lactobacilli and other gastrointestinal microbiota of Peromyscus leucopus, reservoir host for agents of Lyme disease and other zoonoses in North America.</title>
        <authorList>
            <person name="Milovic A."/>
            <person name="Bassam K."/>
            <person name="Shao H."/>
            <person name="Chatzistamou I."/>
            <person name="Tufts D.M."/>
            <person name="Diuk-Wasser M."/>
            <person name="Barbour A.G."/>
        </authorList>
    </citation>
    <scope>NUCLEOTIDE SEQUENCE</scope>
    <source>
        <strain evidence="7">LL40</strain>
    </source>
</reference>
<protein>
    <recommendedName>
        <fullName evidence="1">pyridoxal kinase</fullName>
        <ecNumber evidence="1">2.7.1.35</ecNumber>
    </recommendedName>
</protein>
<evidence type="ECO:0000256" key="5">
    <source>
        <dbReference type="ARBA" id="ARBA00022840"/>
    </source>
</evidence>
<accession>A0A650EP44</accession>
<dbReference type="PANTHER" id="PTHR10534:SF2">
    <property type="entry name" value="PYRIDOXAL KINASE"/>
    <property type="match status" value="1"/>
</dbReference>
<dbReference type="CDD" id="cd01173">
    <property type="entry name" value="pyridoxal_pyridoxamine_kinase"/>
    <property type="match status" value="1"/>
</dbReference>
<evidence type="ECO:0000313" key="7">
    <source>
        <dbReference type="EMBL" id="QGT51101.1"/>
    </source>
</evidence>